<name>A0A1P8K7G3_9BURK</name>
<dbReference type="KEGG" id="rsb:RS694_04995"/>
<organism evidence="1 2">
    <name type="scientific">Rhodoferax saidenbachensis</name>
    <dbReference type="NCBI Taxonomy" id="1484693"/>
    <lineage>
        <taxon>Bacteria</taxon>
        <taxon>Pseudomonadati</taxon>
        <taxon>Pseudomonadota</taxon>
        <taxon>Betaproteobacteria</taxon>
        <taxon>Burkholderiales</taxon>
        <taxon>Comamonadaceae</taxon>
        <taxon>Rhodoferax</taxon>
    </lineage>
</organism>
<proteinExistence type="predicted"/>
<dbReference type="InterPro" id="IPR025148">
    <property type="entry name" value="AtzG-like"/>
</dbReference>
<keyword evidence="2" id="KW-1185">Reference proteome</keyword>
<dbReference type="STRING" id="1484693.RS694_04995"/>
<dbReference type="EMBL" id="CP019239">
    <property type="protein sequence ID" value="APW41962.1"/>
    <property type="molecule type" value="Genomic_DNA"/>
</dbReference>
<evidence type="ECO:0008006" key="3">
    <source>
        <dbReference type="Google" id="ProtNLM"/>
    </source>
</evidence>
<dbReference type="Proteomes" id="UP000186110">
    <property type="component" value="Chromosome"/>
</dbReference>
<accession>A0A1P8K7G3</accession>
<gene>
    <name evidence="1" type="ORF">RS694_04995</name>
</gene>
<dbReference type="RefSeq" id="WP_029709346.1">
    <property type="nucleotide sequence ID" value="NZ_CP019239.1"/>
</dbReference>
<protein>
    <recommendedName>
        <fullName evidence="3">DUF4089 domain-containing protein</fullName>
    </recommendedName>
</protein>
<evidence type="ECO:0000313" key="1">
    <source>
        <dbReference type="EMBL" id="APW41962.1"/>
    </source>
</evidence>
<dbReference type="AlphaFoldDB" id="A0A1P8K7G3"/>
<reference evidence="1 2" key="1">
    <citation type="submission" date="2017-01" db="EMBL/GenBank/DDBJ databases">
        <authorList>
            <person name="Mah S.A."/>
            <person name="Swanson W.J."/>
            <person name="Moy G.W."/>
            <person name="Vacquier V.D."/>
        </authorList>
    </citation>
    <scope>NUCLEOTIDE SEQUENCE [LARGE SCALE GENOMIC DNA]</scope>
    <source>
        <strain evidence="1 2">DSM 22694</strain>
    </source>
</reference>
<dbReference type="Pfam" id="PF13318">
    <property type="entry name" value="AtzG-like"/>
    <property type="match status" value="1"/>
</dbReference>
<sequence>MTEAEILSYVQASAAALGLPLDAGRTQRVAAHLTRTAALAQLLLDAPMEPHDELAEIYKPLDFQPASNMRNKL</sequence>
<evidence type="ECO:0000313" key="2">
    <source>
        <dbReference type="Proteomes" id="UP000186110"/>
    </source>
</evidence>